<keyword evidence="4" id="KW-1185">Reference proteome</keyword>
<dbReference type="Proteomes" id="UP000001488">
    <property type="component" value="Chromosome"/>
</dbReference>
<feature type="transmembrane region" description="Helical" evidence="2">
    <location>
        <begin position="225"/>
        <end position="244"/>
    </location>
</feature>
<keyword evidence="2" id="KW-1133">Transmembrane helix</keyword>
<evidence type="ECO:0000256" key="1">
    <source>
        <dbReference type="SAM" id="MobiDB-lite"/>
    </source>
</evidence>
<protein>
    <submittedName>
        <fullName evidence="3">Uncharacterized protein</fullName>
    </submittedName>
</protein>
<evidence type="ECO:0000256" key="2">
    <source>
        <dbReference type="SAM" id="Phobius"/>
    </source>
</evidence>
<reference evidence="3 4" key="1">
    <citation type="journal article" date="2007" name="Genome Biol.">
        <title>Genome analysis and genome-wide proteomics of Thermococcus gammatolerans, the most radioresistant organism known amongst the Archaea.</title>
        <authorList>
            <person name="Zivanovic Y."/>
            <person name="Armengaud J."/>
            <person name="Lagorce A."/>
            <person name="Leplat C."/>
            <person name="Guerin P."/>
            <person name="Dutertre M."/>
            <person name="Anthouard V."/>
            <person name="Forterre P."/>
            <person name="Wincker P."/>
            <person name="Confalonieri F."/>
        </authorList>
    </citation>
    <scope>NUCLEOTIDE SEQUENCE [LARGE SCALE GENOMIC DNA]</scope>
    <source>
        <strain evidence="4">DSM 15229 / JCM 11827 / EJ3</strain>
    </source>
</reference>
<proteinExistence type="predicted"/>
<evidence type="ECO:0000313" key="4">
    <source>
        <dbReference type="Proteomes" id="UP000001488"/>
    </source>
</evidence>
<dbReference type="PaxDb" id="593117-TGAM_0911"/>
<dbReference type="AlphaFoldDB" id="C5A5A1"/>
<feature type="transmembrane region" description="Helical" evidence="2">
    <location>
        <begin position="307"/>
        <end position="333"/>
    </location>
</feature>
<dbReference type="EMBL" id="CP001398">
    <property type="protein sequence ID" value="ACS33413.1"/>
    <property type="molecule type" value="Genomic_DNA"/>
</dbReference>
<accession>C5A5A1</accession>
<feature type="transmembrane region" description="Helical" evidence="2">
    <location>
        <begin position="264"/>
        <end position="287"/>
    </location>
</feature>
<feature type="compositionally biased region" description="Polar residues" evidence="1">
    <location>
        <begin position="415"/>
        <end position="426"/>
    </location>
</feature>
<sequence length="449" mass="50709">MFAVRYLLVFTIVLIFIAPGVSAAKVVCPKEIDMGKTSELICHVYGKGNASVRVISINGVNLSRSGSSYLYAYDSRGDFLNRGESGSLPLELRVFMGWLIKDSSPQTAEGLYWVYYNKVNHVGFLISDKNGSEIVNVPVYVKGSPWKEVQYFIYLGLFVGLVLLVLYLVSLLRGRTKRTERATEAITKVSYFFLVLGSTKIFKVFAAGLVYYLGRAASEVLADLVLSWSSVILGVLILVTLDIARMSPENRKQMWLTGMEWIPVSLYMMSIKMSLLSFLFLMVYLALVRVRPLAEGMRRVSLLASPLWAFLLYGYVGGEAVFLGLLLFLSLLYPYLVHVIVPTEDEEFVEENGIIRVYTTSNVVTESIPVENEALLIDDPKKTRPLKTEPPTVKELVVRFDRVIKSMEFDDKSLQKVQSSVESSDTPSDEPLEPYRVFSVEHYREYLEM</sequence>
<gene>
    <name evidence="3" type="ordered locus">TGAM_0911</name>
</gene>
<feature type="transmembrane region" description="Helical" evidence="2">
    <location>
        <begin position="151"/>
        <end position="170"/>
    </location>
</feature>
<dbReference type="HOGENOM" id="CLU_609201_0_0_2"/>
<dbReference type="OrthoDB" id="377175at2157"/>
<organism evidence="3 4">
    <name type="scientific">Thermococcus gammatolerans (strain DSM 15229 / JCM 11827 / EJ3)</name>
    <dbReference type="NCBI Taxonomy" id="593117"/>
    <lineage>
        <taxon>Archaea</taxon>
        <taxon>Methanobacteriati</taxon>
        <taxon>Methanobacteriota</taxon>
        <taxon>Thermococci</taxon>
        <taxon>Thermococcales</taxon>
        <taxon>Thermococcaceae</taxon>
        <taxon>Thermococcus</taxon>
    </lineage>
</organism>
<dbReference type="STRING" id="593117.TGAM_0911"/>
<dbReference type="eggNOG" id="arCOG09530">
    <property type="taxonomic scope" value="Archaea"/>
</dbReference>
<evidence type="ECO:0000313" key="3">
    <source>
        <dbReference type="EMBL" id="ACS33413.1"/>
    </source>
</evidence>
<keyword evidence="2" id="KW-0472">Membrane</keyword>
<dbReference type="PATRIC" id="fig|593117.10.peg.904"/>
<dbReference type="KEGG" id="tga:TGAM_0911"/>
<feature type="transmembrane region" description="Helical" evidence="2">
    <location>
        <begin position="191"/>
        <end position="213"/>
    </location>
</feature>
<feature type="region of interest" description="Disordered" evidence="1">
    <location>
        <begin position="412"/>
        <end position="434"/>
    </location>
</feature>
<dbReference type="GeneID" id="7986868"/>
<name>C5A5A1_THEGJ</name>
<dbReference type="RefSeq" id="WP_015858528.1">
    <property type="nucleotide sequence ID" value="NC_012804.1"/>
</dbReference>
<keyword evidence="2" id="KW-0812">Transmembrane</keyword>